<dbReference type="RefSeq" id="WP_168032794.1">
    <property type="nucleotide sequence ID" value="NZ_JAAVNE010000028.1"/>
</dbReference>
<evidence type="ECO:0000313" key="2">
    <source>
        <dbReference type="EMBL" id="NKC32562.1"/>
    </source>
</evidence>
<organism evidence="2 3">
    <name type="scientific">Falsiroseomonas selenitidurans</name>
    <dbReference type="NCBI Taxonomy" id="2716335"/>
    <lineage>
        <taxon>Bacteria</taxon>
        <taxon>Pseudomonadati</taxon>
        <taxon>Pseudomonadota</taxon>
        <taxon>Alphaproteobacteria</taxon>
        <taxon>Acetobacterales</taxon>
        <taxon>Roseomonadaceae</taxon>
        <taxon>Falsiroseomonas</taxon>
    </lineage>
</organism>
<evidence type="ECO:0000313" key="3">
    <source>
        <dbReference type="Proteomes" id="UP000787635"/>
    </source>
</evidence>
<dbReference type="PRINTS" id="PR00368">
    <property type="entry name" value="FADPNR"/>
</dbReference>
<accession>A0ABX1E9Z4</accession>
<keyword evidence="3" id="KW-1185">Reference proteome</keyword>
<dbReference type="NCBIfam" id="NF040505">
    <property type="entry name" value="ArsO_flavin_mono"/>
    <property type="match status" value="1"/>
</dbReference>
<gene>
    <name evidence="2" type="ORF">HEQ75_16975</name>
</gene>
<comment type="caution">
    <text evidence="2">The sequence shown here is derived from an EMBL/GenBank/DDBJ whole genome shotgun (WGS) entry which is preliminary data.</text>
</comment>
<evidence type="ECO:0000256" key="1">
    <source>
        <dbReference type="ARBA" id="ARBA00023002"/>
    </source>
</evidence>
<keyword evidence="1" id="KW-0560">Oxidoreductase</keyword>
<dbReference type="Pfam" id="PF13738">
    <property type="entry name" value="Pyr_redox_3"/>
    <property type="match status" value="1"/>
</dbReference>
<dbReference type="InterPro" id="IPR050982">
    <property type="entry name" value="Auxin_biosynth/cation_transpt"/>
</dbReference>
<dbReference type="InterPro" id="IPR036188">
    <property type="entry name" value="FAD/NAD-bd_sf"/>
</dbReference>
<dbReference type="Proteomes" id="UP000787635">
    <property type="component" value="Unassembled WGS sequence"/>
</dbReference>
<protein>
    <submittedName>
        <fullName evidence="2">NAD(P)/FAD-dependent oxidoreductase</fullName>
    </submittedName>
</protein>
<sequence>MPQVLVLGGGQAGLAAGYFLRRAGLSFQLLDAGPAQGGAWQHGWDTLTLFSPAQHNALPGWAMPPLPGGGFPGRDAVIAYLAAYEARYAIPVLRPVRVTGLHRAAAGLRAEAEDGRSWTAPAVISATGTWSAPHLPDLPGRARFAGRQIHSAQYRRPQDFAGQRVLVVGGGNSGAQVMADLDGHAAALAWVTERPPVFLPPEVDGRVLFERATARWQAARQGLPPPEGLPAGGLGNIVQVPAVAAARARGLLEGRPPLARLEARGGVWPDGARFEADAIIWCTGFRPALDHLAPLGLEAGPAGAPVAVTASGRCLAEPRLWLLGYGDWTGAASATLAGVTRAARQVVAEIAAT</sequence>
<reference evidence="2 3" key="1">
    <citation type="submission" date="2020-03" db="EMBL/GenBank/DDBJ databases">
        <title>Roseomonas selenitidurans sp. nov. isolated from urban soil.</title>
        <authorList>
            <person name="Liu H."/>
        </authorList>
    </citation>
    <scope>NUCLEOTIDE SEQUENCE [LARGE SCALE GENOMIC DNA]</scope>
    <source>
        <strain evidence="2 3">BU-1</strain>
    </source>
</reference>
<proteinExistence type="predicted"/>
<dbReference type="SUPFAM" id="SSF51905">
    <property type="entry name" value="FAD/NAD(P)-binding domain"/>
    <property type="match status" value="2"/>
</dbReference>
<dbReference type="PRINTS" id="PR00469">
    <property type="entry name" value="PNDRDTASEII"/>
</dbReference>
<name>A0ABX1E9Z4_9PROT</name>
<dbReference type="PANTHER" id="PTHR43539:SF78">
    <property type="entry name" value="FLAVIN-CONTAINING MONOOXYGENASE"/>
    <property type="match status" value="1"/>
</dbReference>
<dbReference type="PANTHER" id="PTHR43539">
    <property type="entry name" value="FLAVIN-BINDING MONOOXYGENASE-LIKE PROTEIN (AFU_ORTHOLOGUE AFUA_4G09220)"/>
    <property type="match status" value="1"/>
</dbReference>
<dbReference type="Gene3D" id="3.50.50.60">
    <property type="entry name" value="FAD/NAD(P)-binding domain"/>
    <property type="match status" value="1"/>
</dbReference>
<dbReference type="EMBL" id="JAAVNE010000028">
    <property type="protein sequence ID" value="NKC32562.1"/>
    <property type="molecule type" value="Genomic_DNA"/>
</dbReference>